<keyword evidence="6" id="KW-1185">Reference proteome</keyword>
<name>A0A6A5BU09_NAEFO</name>
<evidence type="ECO:0008006" key="7">
    <source>
        <dbReference type="Google" id="ProtNLM"/>
    </source>
</evidence>
<dbReference type="GO" id="GO:0051020">
    <property type="term" value="F:GTPase binding"/>
    <property type="evidence" value="ECO:0007669"/>
    <property type="project" value="TreeGrafter"/>
</dbReference>
<feature type="domain" description="Dilute" evidence="3">
    <location>
        <begin position="1299"/>
        <end position="1601"/>
    </location>
</feature>
<dbReference type="Gene3D" id="1.20.5.340">
    <property type="match status" value="1"/>
</dbReference>
<dbReference type="VEuPathDB" id="AmoebaDB:NfTy_058630"/>
<dbReference type="Pfam" id="PF10358">
    <property type="entry name" value="NT-C2"/>
    <property type="match status" value="1"/>
</dbReference>
<sequence>MFKKLQNKVAQQVTNREAFKFQFNLSIDYLSDLKEKKKDECTYAISWKRGKKRKGETDFHKAEGTRVVWNTSFKFNGTLYFKKGKFQKKDLQIALEEKGKNNKTSTLAKETLDLALFVDEDSEQTHTKDVELVTKDSKAKLKLVINSKCLKDQNPNDDDFTAVSTYTGPGEEAADDEGTNNDVDKDEDIEEHDYHDHHFDDEEDHNKHEDIEEHEDYNLGDEKDEHDDEPVANVDEELKKIEEEVGGVDDEEEPEENHSETNHTEERTDESAHANTSEVTNQEIAELEKQLSNQKKKMKLLLRQIKELKANDKTNLLKKTQRERDSLLEKLKAIQKENEELKIQRDKAQEAQQEVDGKLFELSLKQKQSQKNEAEIKKLKDRIKQLEEENESGRSSSSKQKQALSFEYDEKIQNLEDEISTLREKTREYQENITEDKKQIEKLKKDNERMQEELKAQKVNYESELTSKETRYQKEIDNLKQELLKEKDERKTETNSLKQDIARLKEERKNLAELVTQQGKEITLASKQRELLLSCLTEFKSLKSKVQNTLVNTASALGNSDEIATVLMHSDSFSEILEIMKNGNEESIQKAKLQLENEVREEISAISDVLVTRLAQLENQNSIIREQNDSLQESLRISKQEKDDHTKEISALQESLKEVTNQQNELLQSLTNERQLHKEEIDSYMKRLATLEEELLNLQSEKEHLLSGKSSTQNEIHKLQESLLAIQKERNDLKKECESLSTEMTSLQQNKDLLERTLSQQIVSLKNQLDETKKQQSSNESEAILDLSSKLSDSRDKLQFAEKQNIEITLKVESQEKTISSLQTHIASLTTELEEIQSKHDRIAKLEQQKDSAIRDLEQQLSTLNQKYQEQLNLREKAEESLKEELNSLRDMATKLNSVHDSKSASATSERLQHEKISSLELRNEAQKLKNVEIDLNKLIETLRQERTNLDVQITELKNNNEMLESKLKEKEHLLNEKSEEITQLSKNSASMDDLVKKQKVALEKKLADAENHLKENEKQISALNQSLEEKNGELSALQKELETSREEAKSQLLEVKKLEKHIQILQDDNAEKDSRIEQLEQELSELEEKLHKAEKSCSEIEEELMAKEKEIKSLKKNSDKSKHDEDKIREKDRIIEELEEKLQELEQQKIELAQVKQERKELETDLDKLKEENEELNQKIEHMDERNAELESKLKKSKNTIADLEERIEELETQASKFNKQLEESQKSKSVNDQDVKKIKEQLSNLQTLECERFLVESAIIHSQAGDFLGSSKVPCPAKILFLSVLKFSPETHKYFCTNVIKALSYIVHRYARDEEMMIYWVNCMYRLLNLIQNSGNESQVHHSLEKMEPVNVNAALSSQNTETTTYVEPPEFSSSEGDEILVSDMQEFTDAICEQLSIAYLNLCTRIVQQLKERLLKAIFNPKQASSKSTDGGPDMRICCSILNDVYQRFEQQKLDKRVTNHLFENLACCLDSLIFNQFVRDNTSASKGLQVKMSVAFLENWFTAKGIVQTLRKNFADDEELEEEKLQVYFTLSRQAADICVIAQTVLLQDEDTRRMVCPELTVQQIAFIYSVYKADEYSTSSFSQRDIEEITGKRIPNRDAVLSVPVIDFQTYTDISTKSPHHGNVFMFDLVDGHGKLNSLEIPKRFFPAKFADQLSFLK</sequence>
<feature type="compositionally biased region" description="Polar residues" evidence="2">
    <location>
        <begin position="273"/>
        <end position="282"/>
    </location>
</feature>
<feature type="compositionally biased region" description="Acidic residues" evidence="2">
    <location>
        <begin position="172"/>
        <end position="191"/>
    </location>
</feature>
<feature type="compositionally biased region" description="Basic and acidic residues" evidence="2">
    <location>
        <begin position="192"/>
        <end position="223"/>
    </location>
</feature>
<dbReference type="InterPro" id="IPR019448">
    <property type="entry name" value="NT-C2"/>
</dbReference>
<feature type="domain" description="C2 NT-type" evidence="4">
    <location>
        <begin position="11"/>
        <end position="149"/>
    </location>
</feature>
<evidence type="ECO:0000259" key="3">
    <source>
        <dbReference type="PROSITE" id="PS51126"/>
    </source>
</evidence>
<protein>
    <recommendedName>
        <fullName evidence="7">C2 NT-type domain-containing protein</fullName>
    </recommendedName>
</protein>
<evidence type="ECO:0000313" key="6">
    <source>
        <dbReference type="Proteomes" id="UP000444721"/>
    </source>
</evidence>
<dbReference type="PANTHER" id="PTHR16027">
    <property type="entry name" value="DILUTE DOMAIN-CONTAINING PROTEIN YPR089W"/>
    <property type="match status" value="1"/>
</dbReference>
<comment type="caution">
    <text evidence="5">The sequence shown here is derived from an EMBL/GenBank/DDBJ whole genome shotgun (WGS) entry which is preliminary data.</text>
</comment>
<dbReference type="SUPFAM" id="SSF57997">
    <property type="entry name" value="Tropomyosin"/>
    <property type="match status" value="1"/>
</dbReference>
<feature type="compositionally biased region" description="Basic and acidic residues" evidence="2">
    <location>
        <begin position="256"/>
        <end position="272"/>
    </location>
</feature>
<dbReference type="SMART" id="SM01132">
    <property type="entry name" value="DIL"/>
    <property type="match status" value="1"/>
</dbReference>
<dbReference type="OrthoDB" id="10255522at2759"/>
<dbReference type="EMBL" id="VFQX01000033">
    <property type="protein sequence ID" value="KAF0977734.1"/>
    <property type="molecule type" value="Genomic_DNA"/>
</dbReference>
<evidence type="ECO:0000259" key="4">
    <source>
        <dbReference type="PROSITE" id="PS51840"/>
    </source>
</evidence>
<feature type="compositionally biased region" description="Acidic residues" evidence="2">
    <location>
        <begin position="244"/>
        <end position="255"/>
    </location>
</feature>
<dbReference type="RefSeq" id="XP_044562447.1">
    <property type="nucleotide sequence ID" value="XM_044706318.1"/>
</dbReference>
<feature type="region of interest" description="Disordered" evidence="2">
    <location>
        <begin position="385"/>
        <end position="406"/>
    </location>
</feature>
<proteinExistence type="predicted"/>
<dbReference type="OMA" id="RLKEWCS"/>
<evidence type="ECO:0000313" key="5">
    <source>
        <dbReference type="EMBL" id="KAF0977734.1"/>
    </source>
</evidence>
<dbReference type="VEuPathDB" id="AmoebaDB:FDP41_003056"/>
<dbReference type="Pfam" id="PF01843">
    <property type="entry name" value="DIL"/>
    <property type="match status" value="1"/>
</dbReference>
<dbReference type="PANTHER" id="PTHR16027:SF6">
    <property type="entry name" value="DILUTE DOMAIN-CONTAINING PROTEIN"/>
    <property type="match status" value="1"/>
</dbReference>
<dbReference type="PROSITE" id="PS51126">
    <property type="entry name" value="DILUTE"/>
    <property type="match status" value="1"/>
</dbReference>
<evidence type="ECO:0000256" key="2">
    <source>
        <dbReference type="SAM" id="MobiDB-lite"/>
    </source>
</evidence>
<dbReference type="InterPro" id="IPR052072">
    <property type="entry name" value="Vascular_dev_regulator"/>
</dbReference>
<dbReference type="VEuPathDB" id="AmoebaDB:NF0031440"/>
<dbReference type="PROSITE" id="PS51840">
    <property type="entry name" value="C2_NT"/>
    <property type="match status" value="1"/>
</dbReference>
<feature type="coiled-coil region" evidence="1">
    <location>
        <begin position="581"/>
        <end position="1229"/>
    </location>
</feature>
<dbReference type="GeneID" id="68110274"/>
<evidence type="ECO:0000256" key="1">
    <source>
        <dbReference type="SAM" id="Coils"/>
    </source>
</evidence>
<gene>
    <name evidence="5" type="ORF">FDP41_003056</name>
</gene>
<keyword evidence="1" id="KW-0175">Coiled coil</keyword>
<feature type="region of interest" description="Disordered" evidence="2">
    <location>
        <begin position="153"/>
        <end position="282"/>
    </location>
</feature>
<organism evidence="5 6">
    <name type="scientific">Naegleria fowleri</name>
    <name type="common">Brain eating amoeba</name>
    <dbReference type="NCBI Taxonomy" id="5763"/>
    <lineage>
        <taxon>Eukaryota</taxon>
        <taxon>Discoba</taxon>
        <taxon>Heterolobosea</taxon>
        <taxon>Tetramitia</taxon>
        <taxon>Eutetramitia</taxon>
        <taxon>Vahlkampfiidae</taxon>
        <taxon>Naegleria</taxon>
    </lineage>
</organism>
<dbReference type="Proteomes" id="UP000444721">
    <property type="component" value="Unassembled WGS sequence"/>
</dbReference>
<accession>A0A6A5BU09</accession>
<reference evidence="5 6" key="1">
    <citation type="journal article" date="2019" name="Sci. Rep.">
        <title>Nanopore sequencing improves the draft genome of the human pathogenic amoeba Naegleria fowleri.</title>
        <authorList>
            <person name="Liechti N."/>
            <person name="Schurch N."/>
            <person name="Bruggmann R."/>
            <person name="Wittwer M."/>
        </authorList>
    </citation>
    <scope>NUCLEOTIDE SEQUENCE [LARGE SCALE GENOMIC DNA]</scope>
    <source>
        <strain evidence="5 6">ATCC 30894</strain>
    </source>
</reference>
<dbReference type="InterPro" id="IPR002710">
    <property type="entry name" value="Dilute_dom"/>
</dbReference>